<dbReference type="RefSeq" id="WP_068751432.1">
    <property type="nucleotide sequence ID" value="NZ_LR214441.1"/>
</dbReference>
<dbReference type="SUPFAM" id="SSF51261">
    <property type="entry name" value="Duplicated hybrid motif"/>
    <property type="match status" value="1"/>
</dbReference>
<comment type="subcellular location">
    <subcellularLocation>
        <location evidence="1">Cytoplasm</location>
    </subcellularLocation>
</comment>
<dbReference type="GO" id="GO:0016301">
    <property type="term" value="F:kinase activity"/>
    <property type="evidence" value="ECO:0007669"/>
    <property type="project" value="UniProtKB-KW"/>
</dbReference>
<keyword evidence="2" id="KW-0813">Transport</keyword>
<dbReference type="AlphaFoldDB" id="A0A1C0ANM9"/>
<keyword evidence="8" id="KW-1185">Reference proteome</keyword>
<evidence type="ECO:0000313" key="8">
    <source>
        <dbReference type="Proteomes" id="UP000093501"/>
    </source>
</evidence>
<dbReference type="PANTHER" id="PTHR45008:SF1">
    <property type="entry name" value="PTS SYSTEM GLUCOSE-SPECIFIC EIIA COMPONENT"/>
    <property type="match status" value="1"/>
</dbReference>
<name>A0A1C0ANM9_9ACTN</name>
<dbReference type="InterPro" id="IPR050890">
    <property type="entry name" value="PTS_EIIA_component"/>
</dbReference>
<evidence type="ECO:0000256" key="2">
    <source>
        <dbReference type="ARBA" id="ARBA00022448"/>
    </source>
</evidence>
<sequence>MQILAPCAGSVVPMAEVPDPVFSAQTVGPGVGIRPRAGRQTVVSPVDGVLLKVSPHAFIVLVGGDTGILVHVGINTVRLAGEGFEVHGQQGATVAAGAPVVSWDPATITDPDMDTTVVVVVMDAAPDSISDAAVGDVTAGDPLFVS</sequence>
<dbReference type="InterPro" id="IPR011055">
    <property type="entry name" value="Dup_hybrid_motif"/>
</dbReference>
<dbReference type="EMBL" id="MBQD01000020">
    <property type="protein sequence ID" value="OCL34750.1"/>
    <property type="molecule type" value="Genomic_DNA"/>
</dbReference>
<dbReference type="PROSITE" id="PS51093">
    <property type="entry name" value="PTS_EIIA_TYPE_1"/>
    <property type="match status" value="1"/>
</dbReference>
<keyword evidence="4" id="KW-0808">Transferase</keyword>
<evidence type="ECO:0000256" key="1">
    <source>
        <dbReference type="ARBA" id="ARBA00004496"/>
    </source>
</evidence>
<evidence type="ECO:0000256" key="3">
    <source>
        <dbReference type="ARBA" id="ARBA00022597"/>
    </source>
</evidence>
<dbReference type="Gene3D" id="2.70.70.10">
    <property type="entry name" value="Glucose Permease (Domain IIA)"/>
    <property type="match status" value="1"/>
</dbReference>
<keyword evidence="6" id="KW-0418">Kinase</keyword>
<keyword evidence="5" id="KW-0598">Phosphotransferase system</keyword>
<evidence type="ECO:0000256" key="4">
    <source>
        <dbReference type="ARBA" id="ARBA00022679"/>
    </source>
</evidence>
<comment type="caution">
    <text evidence="7">The sequence shown here is derived from an EMBL/GenBank/DDBJ whole genome shotgun (WGS) entry which is preliminary data.</text>
</comment>
<evidence type="ECO:0000313" key="7">
    <source>
        <dbReference type="EMBL" id="OCL34750.1"/>
    </source>
</evidence>
<gene>
    <name evidence="7" type="ORF">BCR15_03455</name>
</gene>
<keyword evidence="3 7" id="KW-0762">Sugar transport</keyword>
<dbReference type="Pfam" id="PF00358">
    <property type="entry name" value="PTS_EIIA_1"/>
    <property type="match status" value="1"/>
</dbReference>
<dbReference type="InterPro" id="IPR001127">
    <property type="entry name" value="PTS_EIIA_1_perm"/>
</dbReference>
<proteinExistence type="predicted"/>
<reference evidence="8" key="1">
    <citation type="submission" date="2016-07" db="EMBL/GenBank/DDBJ databases">
        <authorList>
            <person name="Florea S."/>
            <person name="Webb J.S."/>
            <person name="Jaromczyk J."/>
            <person name="Schardl C.L."/>
        </authorList>
    </citation>
    <scope>NUCLEOTIDE SEQUENCE [LARGE SCALE GENOMIC DNA]</scope>
    <source>
        <strain evidence="8">IPBSL-7</strain>
    </source>
</reference>
<dbReference type="GO" id="GO:0005737">
    <property type="term" value="C:cytoplasm"/>
    <property type="evidence" value="ECO:0007669"/>
    <property type="project" value="UniProtKB-SubCell"/>
</dbReference>
<accession>A0A1C0ANM9</accession>
<evidence type="ECO:0000256" key="5">
    <source>
        <dbReference type="ARBA" id="ARBA00022683"/>
    </source>
</evidence>
<protein>
    <submittedName>
        <fullName evidence="7">PTS glucose transporter subunit IIA</fullName>
    </submittedName>
</protein>
<evidence type="ECO:0000256" key="6">
    <source>
        <dbReference type="ARBA" id="ARBA00022777"/>
    </source>
</evidence>
<dbReference type="GO" id="GO:0009401">
    <property type="term" value="P:phosphoenolpyruvate-dependent sugar phosphotransferase system"/>
    <property type="evidence" value="ECO:0007669"/>
    <property type="project" value="UniProtKB-KW"/>
</dbReference>
<dbReference type="Proteomes" id="UP000093501">
    <property type="component" value="Unassembled WGS sequence"/>
</dbReference>
<dbReference type="PANTHER" id="PTHR45008">
    <property type="entry name" value="PTS SYSTEM GLUCOSE-SPECIFIC EIIA COMPONENT"/>
    <property type="match status" value="1"/>
</dbReference>
<organism evidence="7 8">
    <name type="scientific">Tessaracoccus lapidicaptus</name>
    <dbReference type="NCBI Taxonomy" id="1427523"/>
    <lineage>
        <taxon>Bacteria</taxon>
        <taxon>Bacillati</taxon>
        <taxon>Actinomycetota</taxon>
        <taxon>Actinomycetes</taxon>
        <taxon>Propionibacteriales</taxon>
        <taxon>Propionibacteriaceae</taxon>
        <taxon>Tessaracoccus</taxon>
    </lineage>
</organism>